<dbReference type="HAMAP" id="MF_00111">
    <property type="entry name" value="MurA"/>
    <property type="match status" value="1"/>
</dbReference>
<dbReference type="GO" id="GO:0009252">
    <property type="term" value="P:peptidoglycan biosynthetic process"/>
    <property type="evidence" value="ECO:0007669"/>
    <property type="project" value="UniProtKB-KW"/>
</dbReference>
<evidence type="ECO:0000256" key="5">
    <source>
        <dbReference type="ARBA" id="ARBA00022679"/>
    </source>
</evidence>
<dbReference type="EC" id="2.5.1.7" evidence="11"/>
<evidence type="ECO:0000256" key="1">
    <source>
        <dbReference type="ARBA" id="ARBA00004496"/>
    </source>
</evidence>
<accession>A0A3B0QSS0</accession>
<evidence type="ECO:0000256" key="10">
    <source>
        <dbReference type="ARBA" id="ARBA00038367"/>
    </source>
</evidence>
<dbReference type="NCBIfam" id="TIGR01072">
    <property type="entry name" value="murA"/>
    <property type="match status" value="1"/>
</dbReference>
<dbReference type="InterPro" id="IPR005750">
    <property type="entry name" value="UDP_GlcNAc_COvinyl_MurA"/>
</dbReference>
<comment type="pathway">
    <text evidence="2">Cell wall biogenesis; peptidoglycan biosynthesis.</text>
</comment>
<dbReference type="InterPro" id="IPR001986">
    <property type="entry name" value="Enolpyruvate_Tfrase_dom"/>
</dbReference>
<dbReference type="PANTHER" id="PTHR43783">
    <property type="entry name" value="UDP-N-ACETYLGLUCOSAMINE 1-CARBOXYVINYLTRANSFERASE"/>
    <property type="match status" value="1"/>
</dbReference>
<comment type="similarity">
    <text evidence="10">Belongs to the EPSP synthase family. MurA subfamily.</text>
</comment>
<dbReference type="CDD" id="cd01555">
    <property type="entry name" value="UdpNAET"/>
    <property type="match status" value="1"/>
</dbReference>
<evidence type="ECO:0000256" key="13">
    <source>
        <dbReference type="ARBA" id="ARBA00042443"/>
    </source>
</evidence>
<dbReference type="GO" id="GO:0008760">
    <property type="term" value="F:UDP-N-acetylglucosamine 1-carboxyvinyltransferase activity"/>
    <property type="evidence" value="ECO:0007669"/>
    <property type="project" value="UniProtKB-EC"/>
</dbReference>
<dbReference type="GO" id="GO:0008360">
    <property type="term" value="P:regulation of cell shape"/>
    <property type="evidence" value="ECO:0007669"/>
    <property type="project" value="UniProtKB-KW"/>
</dbReference>
<dbReference type="SUPFAM" id="SSF55205">
    <property type="entry name" value="EPT/RTPC-like"/>
    <property type="match status" value="1"/>
</dbReference>
<evidence type="ECO:0000313" key="17">
    <source>
        <dbReference type="EMBL" id="VAV84440.1"/>
    </source>
</evidence>
<dbReference type="InterPro" id="IPR050068">
    <property type="entry name" value="MurA_subfamily"/>
</dbReference>
<dbReference type="GO" id="GO:0051301">
    <property type="term" value="P:cell division"/>
    <property type="evidence" value="ECO:0007669"/>
    <property type="project" value="UniProtKB-KW"/>
</dbReference>
<dbReference type="GO" id="GO:0005737">
    <property type="term" value="C:cytoplasm"/>
    <property type="evidence" value="ECO:0007669"/>
    <property type="project" value="UniProtKB-SubCell"/>
</dbReference>
<dbReference type="EMBL" id="UOEA01000067">
    <property type="protein sequence ID" value="VAV84440.1"/>
    <property type="molecule type" value="Genomic_DNA"/>
</dbReference>
<proteinExistence type="inferred from homology"/>
<dbReference type="Gene3D" id="3.65.10.10">
    <property type="entry name" value="Enolpyruvate transferase domain"/>
    <property type="match status" value="2"/>
</dbReference>
<feature type="domain" description="Enolpyruvate transferase" evidence="16">
    <location>
        <begin position="7"/>
        <end position="407"/>
    </location>
</feature>
<evidence type="ECO:0000256" key="11">
    <source>
        <dbReference type="ARBA" id="ARBA00039108"/>
    </source>
</evidence>
<evidence type="ECO:0000256" key="8">
    <source>
        <dbReference type="ARBA" id="ARBA00023306"/>
    </source>
</evidence>
<evidence type="ECO:0000256" key="15">
    <source>
        <dbReference type="ARBA" id="ARBA00047527"/>
    </source>
</evidence>
<evidence type="ECO:0000256" key="7">
    <source>
        <dbReference type="ARBA" id="ARBA00022984"/>
    </source>
</evidence>
<dbReference type="GO" id="GO:0019277">
    <property type="term" value="P:UDP-N-acetylgalactosamine biosynthetic process"/>
    <property type="evidence" value="ECO:0007669"/>
    <property type="project" value="InterPro"/>
</dbReference>
<keyword evidence="6" id="KW-0133">Cell shape</keyword>
<evidence type="ECO:0000256" key="4">
    <source>
        <dbReference type="ARBA" id="ARBA00022618"/>
    </source>
</evidence>
<evidence type="ECO:0000259" key="16">
    <source>
        <dbReference type="Pfam" id="PF00275"/>
    </source>
</evidence>
<keyword evidence="8" id="KW-0131">Cell cycle</keyword>
<keyword evidence="3" id="KW-0963">Cytoplasm</keyword>
<comment type="catalytic activity">
    <reaction evidence="15">
        <text>phosphoenolpyruvate + UDP-N-acetyl-alpha-D-glucosamine = UDP-N-acetyl-3-O-(1-carboxyvinyl)-alpha-D-glucosamine + phosphate</text>
        <dbReference type="Rhea" id="RHEA:18681"/>
        <dbReference type="ChEBI" id="CHEBI:43474"/>
        <dbReference type="ChEBI" id="CHEBI:57705"/>
        <dbReference type="ChEBI" id="CHEBI:58702"/>
        <dbReference type="ChEBI" id="CHEBI:68483"/>
        <dbReference type="EC" id="2.5.1.7"/>
    </reaction>
</comment>
<protein>
    <recommendedName>
        <fullName evidence="12">UDP-N-acetylglucosamine 1-carboxyvinyltransferase</fullName>
        <ecNumber evidence="11">2.5.1.7</ecNumber>
    </recommendedName>
    <alternativeName>
        <fullName evidence="13">Enoylpyruvate transferase</fullName>
    </alternativeName>
    <alternativeName>
        <fullName evidence="14">UDP-N-acetylglucosamine enolpyruvyl transferase</fullName>
    </alternativeName>
</protein>
<name>A0A3B0QSS0_9ZZZZ</name>
<gene>
    <name evidence="17" type="ORF">MNBD_DELTA01-1078</name>
</gene>
<keyword evidence="7" id="KW-0573">Peptidoglycan synthesis</keyword>
<dbReference type="Pfam" id="PF00275">
    <property type="entry name" value="EPSP_synthase"/>
    <property type="match status" value="1"/>
</dbReference>
<dbReference type="FunFam" id="3.65.10.10:FF:000001">
    <property type="entry name" value="UDP-N-acetylglucosamine 1-carboxyvinyltransferase"/>
    <property type="match status" value="1"/>
</dbReference>
<dbReference type="AlphaFoldDB" id="A0A3B0QSS0"/>
<keyword evidence="4" id="KW-0132">Cell division</keyword>
<evidence type="ECO:0000256" key="12">
    <source>
        <dbReference type="ARBA" id="ARBA00039754"/>
    </source>
</evidence>
<organism evidence="17">
    <name type="scientific">hydrothermal vent metagenome</name>
    <dbReference type="NCBI Taxonomy" id="652676"/>
    <lineage>
        <taxon>unclassified sequences</taxon>
        <taxon>metagenomes</taxon>
        <taxon>ecological metagenomes</taxon>
    </lineage>
</organism>
<comment type="subcellular location">
    <subcellularLocation>
        <location evidence="1">Cytoplasm</location>
    </subcellularLocation>
</comment>
<sequence>MDKLIIEGGNRLIGTTHASGAKNAVLPLMAATLLAPGENTLTNVPDLKDIETFKKLLKFMGCKIKSNKKKKTVTIDSTNVKKFEAPYELVKTMRASILVLGPLVARFKTARVSLPGGCAIGARPINLHLMGLKQMGAEIKIEHGYIDVSAEKLHGAQIHFDQPTVTGTENLMLAAVYAEGTTTLENAAMEPEIIELAKALKKMGAEVTGAGTDTIKITGNGELKTFKHEVISDRIEAGTLMIASAITRGNVLIEDCPTEHLAPLISKLREAGTIIKEEDGGTRVIGDWPVRSTDIKTHPHPGFPTDMQAQMMTMMCVANGLSVITENIFENRFMHVAELKRMGAKIKIDGRNAIVKGVGRLSGAQLMATDLRASASLVLAGLVADGRTEISRIYHLDRGYERLEEKLKALGANIKRIKSSEKF</sequence>
<evidence type="ECO:0000256" key="14">
    <source>
        <dbReference type="ARBA" id="ARBA00042842"/>
    </source>
</evidence>
<keyword evidence="9" id="KW-0961">Cell wall biogenesis/degradation</keyword>
<dbReference type="NCBIfam" id="NF006873">
    <property type="entry name" value="PRK09369.1"/>
    <property type="match status" value="1"/>
</dbReference>
<evidence type="ECO:0000256" key="6">
    <source>
        <dbReference type="ARBA" id="ARBA00022960"/>
    </source>
</evidence>
<evidence type="ECO:0000256" key="9">
    <source>
        <dbReference type="ARBA" id="ARBA00023316"/>
    </source>
</evidence>
<evidence type="ECO:0000256" key="2">
    <source>
        <dbReference type="ARBA" id="ARBA00004752"/>
    </source>
</evidence>
<evidence type="ECO:0000256" key="3">
    <source>
        <dbReference type="ARBA" id="ARBA00022490"/>
    </source>
</evidence>
<dbReference type="GO" id="GO:0071555">
    <property type="term" value="P:cell wall organization"/>
    <property type="evidence" value="ECO:0007669"/>
    <property type="project" value="UniProtKB-KW"/>
</dbReference>
<keyword evidence="5 17" id="KW-0808">Transferase</keyword>
<dbReference type="InterPro" id="IPR013792">
    <property type="entry name" value="RNA3'P_cycl/enolpyr_Trfase_a/b"/>
</dbReference>
<reference evidence="17" key="1">
    <citation type="submission" date="2018-06" db="EMBL/GenBank/DDBJ databases">
        <authorList>
            <person name="Zhirakovskaya E."/>
        </authorList>
    </citation>
    <scope>NUCLEOTIDE SEQUENCE</scope>
</reference>
<dbReference type="InterPro" id="IPR036968">
    <property type="entry name" value="Enolpyruvate_Tfrase_sf"/>
</dbReference>
<dbReference type="PANTHER" id="PTHR43783:SF1">
    <property type="entry name" value="UDP-N-ACETYLGLUCOSAMINE 1-CARBOXYVINYLTRANSFERASE"/>
    <property type="match status" value="1"/>
</dbReference>